<sequence length="422" mass="48467">MSSSHQQHHPQQHQQQHHQHPNSHLSIFRRQHAREFHQDHFSSSDGMASPMSQSSDLDEEGISDQHSGSDVVVDHDRRYEEEEEDDDDEEYHDGLDENDQIQDSSSLVVNIAHKSMNVDDEIDMDPEKSALSLPDNDSLIISTTFNSETPPLKKQARKSPAVVVDDHVLGETPFFQEHIYYDEDEKEPIEKVSNCCPCICESLPRGMRSRMEYCGKKLCAPRILVSMSTLVFSVSVGIMLLLSCGIFIGMKLIDYPKMNLDPNSLSYIHRNCCIVESVFEDFSQQEIIHYEMTVKFPVLGFLNMSLEESAQRGYNLKCELNSHSILRVMKHVRYSGPRVFYNHSIVDCFTNRAETELTLLEPYSAMYQLFQTIGIFSGIMALCMFCFGFCGFVSCCFVLRKKRRKKNSSTSTFRQLCCLCWK</sequence>
<organism evidence="3 4">
    <name type="scientific">Naegleria lovaniensis</name>
    <name type="common">Amoeba</name>
    <dbReference type="NCBI Taxonomy" id="51637"/>
    <lineage>
        <taxon>Eukaryota</taxon>
        <taxon>Discoba</taxon>
        <taxon>Heterolobosea</taxon>
        <taxon>Tetramitia</taxon>
        <taxon>Eutetramitia</taxon>
        <taxon>Vahlkampfiidae</taxon>
        <taxon>Naegleria</taxon>
    </lineage>
</organism>
<dbReference type="Proteomes" id="UP000816034">
    <property type="component" value="Unassembled WGS sequence"/>
</dbReference>
<evidence type="ECO:0000256" key="1">
    <source>
        <dbReference type="SAM" id="MobiDB-lite"/>
    </source>
</evidence>
<dbReference type="RefSeq" id="XP_044542302.1">
    <property type="nucleotide sequence ID" value="XM_044688673.1"/>
</dbReference>
<accession>A0AA88KCA0</accession>
<dbReference type="GeneID" id="68105314"/>
<name>A0AA88KCA0_NAELO</name>
<feature type="compositionally biased region" description="Basic residues" evidence="1">
    <location>
        <begin position="1"/>
        <end position="32"/>
    </location>
</feature>
<evidence type="ECO:0000256" key="2">
    <source>
        <dbReference type="SAM" id="Phobius"/>
    </source>
</evidence>
<keyword evidence="2" id="KW-1133">Transmembrane helix</keyword>
<dbReference type="AlphaFoldDB" id="A0AA88KCA0"/>
<keyword evidence="2" id="KW-0472">Membrane</keyword>
<protein>
    <submittedName>
        <fullName evidence="3">Uncharacterized protein</fullName>
    </submittedName>
</protein>
<comment type="caution">
    <text evidence="3">The sequence shown here is derived from an EMBL/GenBank/DDBJ whole genome shotgun (WGS) entry which is preliminary data.</text>
</comment>
<evidence type="ECO:0000313" key="4">
    <source>
        <dbReference type="Proteomes" id="UP000816034"/>
    </source>
</evidence>
<dbReference type="EMBL" id="PYSW02000060">
    <property type="protein sequence ID" value="KAG2373128.1"/>
    <property type="molecule type" value="Genomic_DNA"/>
</dbReference>
<feature type="compositionally biased region" description="Basic and acidic residues" evidence="1">
    <location>
        <begin position="33"/>
        <end position="42"/>
    </location>
</feature>
<feature type="transmembrane region" description="Helical" evidence="2">
    <location>
        <begin position="230"/>
        <end position="253"/>
    </location>
</feature>
<feature type="transmembrane region" description="Helical" evidence="2">
    <location>
        <begin position="373"/>
        <end position="399"/>
    </location>
</feature>
<evidence type="ECO:0000313" key="3">
    <source>
        <dbReference type="EMBL" id="KAG2373128.1"/>
    </source>
</evidence>
<keyword evidence="4" id="KW-1185">Reference proteome</keyword>
<proteinExistence type="predicted"/>
<feature type="compositionally biased region" description="Acidic residues" evidence="1">
    <location>
        <begin position="81"/>
        <end position="100"/>
    </location>
</feature>
<feature type="compositionally biased region" description="Polar residues" evidence="1">
    <location>
        <begin position="43"/>
        <end position="55"/>
    </location>
</feature>
<gene>
    <name evidence="3" type="ORF">C9374_012860</name>
</gene>
<keyword evidence="2" id="KW-0812">Transmembrane</keyword>
<reference evidence="3 4" key="1">
    <citation type="journal article" date="2018" name="BMC Genomics">
        <title>The genome of Naegleria lovaniensis, the basis for a comparative approach to unravel pathogenicity factors of the human pathogenic amoeba N. fowleri.</title>
        <authorList>
            <person name="Liechti N."/>
            <person name="Schurch N."/>
            <person name="Bruggmann R."/>
            <person name="Wittwer M."/>
        </authorList>
    </citation>
    <scope>NUCLEOTIDE SEQUENCE [LARGE SCALE GENOMIC DNA]</scope>
    <source>
        <strain evidence="3 4">ATCC 30569</strain>
    </source>
</reference>
<feature type="region of interest" description="Disordered" evidence="1">
    <location>
        <begin position="1"/>
        <end position="105"/>
    </location>
</feature>